<dbReference type="InterPro" id="IPR007555">
    <property type="entry name" value="DUF499"/>
</dbReference>
<dbReference type="Proteomes" id="UP001241926">
    <property type="component" value="Unassembled WGS sequence"/>
</dbReference>
<evidence type="ECO:0000256" key="1">
    <source>
        <dbReference type="SAM" id="MobiDB-lite"/>
    </source>
</evidence>
<dbReference type="InterPro" id="IPR041650">
    <property type="entry name" value="HEPN_Swt1"/>
</dbReference>
<dbReference type="Pfam" id="PF04465">
    <property type="entry name" value="DUF499"/>
    <property type="match status" value="1"/>
</dbReference>
<evidence type="ECO:0000313" key="4">
    <source>
        <dbReference type="Proteomes" id="UP001241926"/>
    </source>
</evidence>
<accession>A0ABT7IYH9</accession>
<gene>
    <name evidence="3" type="ORF">QNN03_14500</name>
</gene>
<sequence length="1115" mass="124251">MIELLPEGLLPLVEREMARRQGESWFDDAVAHARDGGFAILSKQDPQFLMQVILRNWASYFRHALPPAARNYVGELNDVRNNWAHNTPFNADDTARALDTAERLLTAVGAHKDLVDQVRRSRLEHQRAMIEAETRRAARDVTTTPGVAAEGLKPWREVLVPHADVARGDFNASEFAANLAQVAQGEGAPEYTDPVEFFQRTYLTVGLQDLLGKSLRRIAGDHNAPPTVNLQTNFGGGKTHSMLALYHLFSPGLQPQRLPQEVHELIDAHPGGLPSEPVRRVVLVGTALSPGQPDVKADGTKVNTLWGELAWQLGGRTGYDLVADADRTGTNPGAALQDLLAAYAPCLILVDEWVAYARQLYDTENLPAGSFETHFTFAQNLTEAVEAVSGAQLIVSIPASDEGTGAGQDTEVGGPAGQHALDRLQNIIRRKADPWRPANPDESFEIVRRRLFEPQRGEAQVEINKAARVFTRFYGNHKADFPSGVDSTDYEKRIKAAYPIHPELFARLYEDWSTLERFQRTRGVLRLMSAVIHALWRDGNQSPMIMPGDIPLADQHVASELTQYLEDRWKPILDTDVDGTASTPLQIDKEKPYLGDRMVTRRMARTVFLGSAATLKAATKGLSDPYVRLGVAMPGDTMGNFRTALNTLADRSTYLYSEGNRYWYDTQASVTRIAKDEADRLVERPEDVWAELVRRLTPTQRRPGDFAGVHIAPQHSHDIPDDPEARLVLLHPQHPHARNKDNSPAMSFAAEVLGSRGSAQRNCRNMLVFLAPDQKELDSLMEAAREYLGWQKVLGRADELDLTASQRRQAESRRSQADEKAELRLSMTYQWALIPEQREDPARPVQWETVKVETGKPDLAVRTANRLKREALLWVEQAPALLHQKLTGPLSSIWQQDGHITVKRMWDLHTRYPYMNRLRDHSVLARGIEDVLHMIDWEREGFALATGYDETTGRYSGLVLPGGNARFGQITDATLLVRPDLALRQREADLQAEAKAQATDESIPAHTTPVGTTAAETDGSLGPGDQSAGSEEPTGPSVIANTRFFARAVLTPEQYSKYASKYAIEILPHLDLIDSEVEITVEIHAKRPDGYPDDKVRTLMENANILKLQAEFESD</sequence>
<keyword evidence="4" id="KW-1185">Reference proteome</keyword>
<dbReference type="EMBL" id="JASJUS010000011">
    <property type="protein sequence ID" value="MDL2077647.1"/>
    <property type="molecule type" value="Genomic_DNA"/>
</dbReference>
<name>A0ABT7IYH9_9ACTN</name>
<dbReference type="Pfam" id="PF18731">
    <property type="entry name" value="HEPN_Swt1"/>
    <property type="match status" value="1"/>
</dbReference>
<evidence type="ECO:0000313" key="3">
    <source>
        <dbReference type="EMBL" id="MDL2077647.1"/>
    </source>
</evidence>
<comment type="caution">
    <text evidence="3">The sequence shown here is derived from an EMBL/GenBank/DDBJ whole genome shotgun (WGS) entry which is preliminary data.</text>
</comment>
<organism evidence="3 4">
    <name type="scientific">Streptomyces fuscus</name>
    <dbReference type="NCBI Taxonomy" id="3048495"/>
    <lineage>
        <taxon>Bacteria</taxon>
        <taxon>Bacillati</taxon>
        <taxon>Actinomycetota</taxon>
        <taxon>Actinomycetes</taxon>
        <taxon>Kitasatosporales</taxon>
        <taxon>Streptomycetaceae</taxon>
        <taxon>Streptomyces</taxon>
    </lineage>
</organism>
<reference evidence="3 4" key="1">
    <citation type="submission" date="2023-05" db="EMBL/GenBank/DDBJ databases">
        <title>Streptomyces fuscus sp. nov., a brown-black pigment producing actinomyces isolated from dry sand of Sea duck farm.</title>
        <authorList>
            <person name="Xie J."/>
            <person name="Shen N."/>
        </authorList>
    </citation>
    <scope>NUCLEOTIDE SEQUENCE [LARGE SCALE GENOMIC DNA]</scope>
    <source>
        <strain evidence="3 4">GXMU-J15</strain>
    </source>
</reference>
<evidence type="ECO:0000259" key="2">
    <source>
        <dbReference type="Pfam" id="PF18731"/>
    </source>
</evidence>
<feature type="domain" description="Swt1-like HEPN" evidence="2">
    <location>
        <begin position="2"/>
        <end position="109"/>
    </location>
</feature>
<feature type="region of interest" description="Disordered" evidence="1">
    <location>
        <begin position="992"/>
        <end position="1037"/>
    </location>
</feature>
<proteinExistence type="predicted"/>
<dbReference type="RefSeq" id="WP_285432878.1">
    <property type="nucleotide sequence ID" value="NZ_JASJUS010000011.1"/>
</dbReference>
<protein>
    <submittedName>
        <fullName evidence="3">DUF499 domain-containing protein</fullName>
    </submittedName>
</protein>